<dbReference type="EMBL" id="JAUFPT010000062">
    <property type="protein sequence ID" value="MDN3572867.1"/>
    <property type="molecule type" value="Genomic_DNA"/>
</dbReference>
<keyword evidence="2" id="KW-1185">Reference proteome</keyword>
<organism evidence="1 2">
    <name type="scientific">Methylobacterium longum</name>
    <dbReference type="NCBI Taxonomy" id="767694"/>
    <lineage>
        <taxon>Bacteria</taxon>
        <taxon>Pseudomonadati</taxon>
        <taxon>Pseudomonadota</taxon>
        <taxon>Alphaproteobacteria</taxon>
        <taxon>Hyphomicrobiales</taxon>
        <taxon>Methylobacteriaceae</taxon>
        <taxon>Methylobacterium</taxon>
    </lineage>
</organism>
<sequence>MTLGRIILAALVWSVPTYGWAQASPSKINDCTFLTDPTDLRYCLFIEQGGRPAFPLTILANGEDPSSMGAYYRRGGYHLTSPSDAAPRARPKVRVRLGFAESATIPQQPYLTSSATSDRHRVHIEQVSGFEAARTGRFPDRRGDVFIRQVGAR</sequence>
<dbReference type="RefSeq" id="WP_238285784.1">
    <property type="nucleotide sequence ID" value="NZ_BPQS01000004.1"/>
</dbReference>
<evidence type="ECO:0000313" key="1">
    <source>
        <dbReference type="EMBL" id="MDN3572867.1"/>
    </source>
</evidence>
<name>A0ABT8ASF5_9HYPH</name>
<reference evidence="2" key="1">
    <citation type="journal article" date="2019" name="Int. J. Syst. Evol. Microbiol.">
        <title>The Global Catalogue of Microorganisms (GCM) 10K type strain sequencing project: providing services to taxonomists for standard genome sequencing and annotation.</title>
        <authorList>
            <consortium name="The Broad Institute Genomics Platform"/>
            <consortium name="The Broad Institute Genome Sequencing Center for Infectious Disease"/>
            <person name="Wu L."/>
            <person name="Ma J."/>
        </authorList>
    </citation>
    <scope>NUCLEOTIDE SEQUENCE [LARGE SCALE GENOMIC DNA]</scope>
    <source>
        <strain evidence="2">CECT 7806</strain>
    </source>
</reference>
<evidence type="ECO:0000313" key="2">
    <source>
        <dbReference type="Proteomes" id="UP001244297"/>
    </source>
</evidence>
<accession>A0ABT8ASF5</accession>
<proteinExistence type="predicted"/>
<protein>
    <submittedName>
        <fullName evidence="1">Uncharacterized protein</fullName>
    </submittedName>
</protein>
<dbReference type="Proteomes" id="UP001244297">
    <property type="component" value="Unassembled WGS sequence"/>
</dbReference>
<gene>
    <name evidence="1" type="ORF">QWZ18_19830</name>
</gene>
<comment type="caution">
    <text evidence="1">The sequence shown here is derived from an EMBL/GenBank/DDBJ whole genome shotgun (WGS) entry which is preliminary data.</text>
</comment>